<dbReference type="SMART" id="SM00115">
    <property type="entry name" value="CASc"/>
    <property type="match status" value="1"/>
</dbReference>
<evidence type="ECO:0000256" key="2">
    <source>
        <dbReference type="RuleBase" id="RU003971"/>
    </source>
</evidence>
<dbReference type="PROSITE" id="PS50208">
    <property type="entry name" value="CASPASE_P20"/>
    <property type="match status" value="1"/>
</dbReference>
<organism evidence="6 7">
    <name type="scientific">Candidula unifasciata</name>
    <dbReference type="NCBI Taxonomy" id="100452"/>
    <lineage>
        <taxon>Eukaryota</taxon>
        <taxon>Metazoa</taxon>
        <taxon>Spiralia</taxon>
        <taxon>Lophotrochozoa</taxon>
        <taxon>Mollusca</taxon>
        <taxon>Gastropoda</taxon>
        <taxon>Heterobranchia</taxon>
        <taxon>Euthyneura</taxon>
        <taxon>Panpulmonata</taxon>
        <taxon>Eupulmonata</taxon>
        <taxon>Stylommatophora</taxon>
        <taxon>Helicina</taxon>
        <taxon>Helicoidea</taxon>
        <taxon>Geomitridae</taxon>
        <taxon>Candidula</taxon>
    </lineage>
</organism>
<feature type="region of interest" description="Disordered" evidence="3">
    <location>
        <begin position="1"/>
        <end position="31"/>
    </location>
</feature>
<evidence type="ECO:0000259" key="4">
    <source>
        <dbReference type="PROSITE" id="PS50207"/>
    </source>
</evidence>
<dbReference type="PRINTS" id="PR00376">
    <property type="entry name" value="IL1BCENZYME"/>
</dbReference>
<dbReference type="GO" id="GO:0043525">
    <property type="term" value="P:positive regulation of neuron apoptotic process"/>
    <property type="evidence" value="ECO:0007669"/>
    <property type="project" value="TreeGrafter"/>
</dbReference>
<comment type="similarity">
    <text evidence="1 2">Belongs to the peptidase C14A family.</text>
</comment>
<name>A0A8S4A3P8_9EUPU</name>
<evidence type="ECO:0000259" key="5">
    <source>
        <dbReference type="PROSITE" id="PS50208"/>
    </source>
</evidence>
<dbReference type="SUPFAM" id="SSF52129">
    <property type="entry name" value="Caspase-like"/>
    <property type="match status" value="1"/>
</dbReference>
<dbReference type="Gene3D" id="3.40.50.1460">
    <property type="match status" value="1"/>
</dbReference>
<dbReference type="CDD" id="cd00032">
    <property type="entry name" value="CASc"/>
    <property type="match status" value="1"/>
</dbReference>
<sequence>MSANDMVDALGVGDTDEPDARGQPRNSLPRMSESAFSSLLYKMDHPNKGVALIINNTTFHPRLFIRGHIGDSKRSLQEPSADAELMVDLLKTLGFKDVMFYKDQTAADMKSILQKVASMDHTDSDCFVCVILTHGDDGYVCATDDKIPVDELLQPFKGHLCKSLAAKPKLFLIQSSKGFMPEKGERSFESAGEESNEEETVRRIPTEADFLMAYSMIPAWKNISKPSWFIQSIHDVFEQNWQTMDLLTMITRVNKKVAQAFELNANNVYENQNRQIPYITSMLTKDLFFTTK</sequence>
<dbReference type="InterPro" id="IPR011600">
    <property type="entry name" value="Pept_C14_caspase"/>
</dbReference>
<keyword evidence="7" id="KW-1185">Reference proteome</keyword>
<reference evidence="6" key="1">
    <citation type="submission" date="2021-04" db="EMBL/GenBank/DDBJ databases">
        <authorList>
            <consortium name="Molecular Ecology Group"/>
        </authorList>
    </citation>
    <scope>NUCLEOTIDE SEQUENCE</scope>
</reference>
<dbReference type="Proteomes" id="UP000678393">
    <property type="component" value="Unassembled WGS sequence"/>
</dbReference>
<dbReference type="InterPro" id="IPR002138">
    <property type="entry name" value="Pept_C14_p10"/>
</dbReference>
<accession>A0A8S4A3P8</accession>
<dbReference type="PROSITE" id="PS01121">
    <property type="entry name" value="CASPASE_HIS"/>
    <property type="match status" value="1"/>
</dbReference>
<feature type="domain" description="Caspase family p20" evidence="5">
    <location>
        <begin position="47"/>
        <end position="180"/>
    </location>
</feature>
<dbReference type="InterPro" id="IPR015917">
    <property type="entry name" value="Pept_C14A"/>
</dbReference>
<evidence type="ECO:0000256" key="3">
    <source>
        <dbReference type="SAM" id="MobiDB-lite"/>
    </source>
</evidence>
<dbReference type="GO" id="GO:0006915">
    <property type="term" value="P:apoptotic process"/>
    <property type="evidence" value="ECO:0007669"/>
    <property type="project" value="TreeGrafter"/>
</dbReference>
<feature type="domain" description="Caspase family p10" evidence="4">
    <location>
        <begin position="200"/>
        <end position="291"/>
    </location>
</feature>
<proteinExistence type="inferred from homology"/>
<dbReference type="EMBL" id="CAJHNH020008521">
    <property type="protein sequence ID" value="CAG5136339.1"/>
    <property type="molecule type" value="Genomic_DNA"/>
</dbReference>
<dbReference type="InterPro" id="IPR016129">
    <property type="entry name" value="Caspase_his_AS"/>
</dbReference>
<dbReference type="GO" id="GO:0004197">
    <property type="term" value="F:cysteine-type endopeptidase activity"/>
    <property type="evidence" value="ECO:0007669"/>
    <property type="project" value="InterPro"/>
</dbReference>
<dbReference type="AlphaFoldDB" id="A0A8S4A3P8"/>
<dbReference type="InterPro" id="IPR029030">
    <property type="entry name" value="Caspase-like_dom_sf"/>
</dbReference>
<evidence type="ECO:0000313" key="7">
    <source>
        <dbReference type="Proteomes" id="UP000678393"/>
    </source>
</evidence>
<dbReference type="InterPro" id="IPR002398">
    <property type="entry name" value="Pept_C14"/>
</dbReference>
<protein>
    <submittedName>
        <fullName evidence="6">Uncharacterized protein</fullName>
    </submittedName>
</protein>
<dbReference type="InterPro" id="IPR001309">
    <property type="entry name" value="Pept_C14_p20"/>
</dbReference>
<evidence type="ECO:0000256" key="1">
    <source>
        <dbReference type="ARBA" id="ARBA00010134"/>
    </source>
</evidence>
<dbReference type="GO" id="GO:0005737">
    <property type="term" value="C:cytoplasm"/>
    <property type="evidence" value="ECO:0007669"/>
    <property type="project" value="TreeGrafter"/>
</dbReference>
<gene>
    <name evidence="6" type="ORF">CUNI_LOCUS21897</name>
</gene>
<dbReference type="PROSITE" id="PS50207">
    <property type="entry name" value="CASPASE_P10"/>
    <property type="match status" value="1"/>
</dbReference>
<dbReference type="PANTHER" id="PTHR10454">
    <property type="entry name" value="CASPASE"/>
    <property type="match status" value="1"/>
</dbReference>
<dbReference type="OrthoDB" id="6116485at2759"/>
<dbReference type="PANTHER" id="PTHR10454:SF210">
    <property type="entry name" value="CASPASE-2"/>
    <property type="match status" value="1"/>
</dbReference>
<dbReference type="GO" id="GO:0006508">
    <property type="term" value="P:proteolysis"/>
    <property type="evidence" value="ECO:0007669"/>
    <property type="project" value="InterPro"/>
</dbReference>
<evidence type="ECO:0000313" key="6">
    <source>
        <dbReference type="EMBL" id="CAG5136339.1"/>
    </source>
</evidence>
<dbReference type="Pfam" id="PF00656">
    <property type="entry name" value="Peptidase_C14"/>
    <property type="match status" value="1"/>
</dbReference>
<comment type="caution">
    <text evidence="6">The sequence shown here is derived from an EMBL/GenBank/DDBJ whole genome shotgun (WGS) entry which is preliminary data.</text>
</comment>